<dbReference type="InterPro" id="IPR002797">
    <property type="entry name" value="Polysacc_synth"/>
</dbReference>
<feature type="transmembrane region" description="Helical" evidence="5">
    <location>
        <begin position="7"/>
        <end position="30"/>
    </location>
</feature>
<reference evidence="6 7" key="1">
    <citation type="submission" date="2016-03" db="EMBL/GenBank/DDBJ databases">
        <authorList>
            <consortium name="Pathogen Informatics"/>
        </authorList>
    </citation>
    <scope>NUCLEOTIDE SEQUENCE [LARGE SCALE GENOMIC DNA]</scope>
    <source>
        <strain evidence="7">e2161</strain>
    </source>
</reference>
<keyword evidence="3 5" id="KW-1133">Transmembrane helix</keyword>
<evidence type="ECO:0000256" key="1">
    <source>
        <dbReference type="ARBA" id="ARBA00004141"/>
    </source>
</evidence>
<keyword evidence="7" id="KW-1185">Reference proteome</keyword>
<dbReference type="RefSeq" id="WP_126289218.1">
    <property type="nucleotide sequence ID" value="NZ_CP095165.1"/>
</dbReference>
<gene>
    <name evidence="6" type="ORF">SAMEA2273443_01336</name>
</gene>
<feature type="transmembrane region" description="Helical" evidence="5">
    <location>
        <begin position="175"/>
        <end position="195"/>
    </location>
</feature>
<feature type="transmembrane region" description="Helical" evidence="5">
    <location>
        <begin position="258"/>
        <end position="275"/>
    </location>
</feature>
<comment type="subcellular location">
    <subcellularLocation>
        <location evidence="1">Membrane</location>
        <topology evidence="1">Multi-pass membrane protein</topology>
    </subcellularLocation>
</comment>
<dbReference type="Pfam" id="PF01943">
    <property type="entry name" value="Polysacc_synt"/>
    <property type="match status" value="1"/>
</dbReference>
<sequence>MKAKILLNIFWLISEKGFQVIAGIVISGMLARGLGVEVFGSFQYALAMVLLFSSLSFICGMEVVLPRLVNATQSERVEIISTAFVLRFSSAVLGYLSFVVYMYFFSSGIVPLNALLFLGGIILVREPFNIVVSILQAKTDEKVGVLIRLVSLGIKFVAIFFLFHSSGITLTSASLLWFIEAIFIAIALIFLARILEPNLKFNFNPEKAKELLFSGTKFWLGLICMYVFLRIDRIFLLHYTDLKQLGIYAAATQISDNFVTLAPIIAISAAPILIYSVKAMGTIKRNVLKLTAIMAFIGVFIALLGSLLANFIVNIIFGTGFSEAAGVLRLTLLVSILIFIDAGLNTFIIKYGNGRVIIIKWIFALAISLLVNILFIKSLGLHSVILANFMGYSAAIIFGFLYLFKFKDEKRNG</sequence>
<evidence type="ECO:0000256" key="3">
    <source>
        <dbReference type="ARBA" id="ARBA00022989"/>
    </source>
</evidence>
<comment type="caution">
    <text evidence="6">The sequence shown here is derived from an EMBL/GenBank/DDBJ whole genome shotgun (WGS) entry which is preliminary data.</text>
</comment>
<organism evidence="6 7">
    <name type="scientific">Enterobacter roggenkampii</name>
    <dbReference type="NCBI Taxonomy" id="1812935"/>
    <lineage>
        <taxon>Bacteria</taxon>
        <taxon>Pseudomonadati</taxon>
        <taxon>Pseudomonadota</taxon>
        <taxon>Gammaproteobacteria</taxon>
        <taxon>Enterobacterales</taxon>
        <taxon>Enterobacteriaceae</taxon>
        <taxon>Enterobacter</taxon>
        <taxon>Enterobacter cloacae complex</taxon>
    </lineage>
</organism>
<accession>A0ABY0IYZ0</accession>
<feature type="transmembrane region" description="Helical" evidence="5">
    <location>
        <begin position="42"/>
        <end position="65"/>
    </location>
</feature>
<dbReference type="PANTHER" id="PTHR43424">
    <property type="entry name" value="LOCUS PUTATIVE PROTEIN 1-RELATED"/>
    <property type="match status" value="1"/>
</dbReference>
<feature type="transmembrane region" description="Helical" evidence="5">
    <location>
        <begin position="216"/>
        <end position="238"/>
    </location>
</feature>
<dbReference type="Proteomes" id="UP000077063">
    <property type="component" value="Unassembled WGS sequence"/>
</dbReference>
<feature type="transmembrane region" description="Helical" evidence="5">
    <location>
        <begin position="324"/>
        <end position="344"/>
    </location>
</feature>
<feature type="transmembrane region" description="Helical" evidence="5">
    <location>
        <begin position="145"/>
        <end position="163"/>
    </location>
</feature>
<feature type="transmembrane region" description="Helical" evidence="5">
    <location>
        <begin position="381"/>
        <end position="404"/>
    </location>
</feature>
<dbReference type="PANTHER" id="PTHR43424:SF1">
    <property type="entry name" value="LOCUS PUTATIVE PROTEIN 1-RELATED"/>
    <property type="match status" value="1"/>
</dbReference>
<proteinExistence type="predicted"/>
<feature type="transmembrane region" description="Helical" evidence="5">
    <location>
        <begin position="287"/>
        <end position="312"/>
    </location>
</feature>
<name>A0ABY0IYZ0_9ENTR</name>
<dbReference type="InterPro" id="IPR052556">
    <property type="entry name" value="PolySynth_Transporter"/>
</dbReference>
<feature type="transmembrane region" description="Helical" evidence="5">
    <location>
        <begin position="77"/>
        <end position="96"/>
    </location>
</feature>
<evidence type="ECO:0000256" key="4">
    <source>
        <dbReference type="ARBA" id="ARBA00023136"/>
    </source>
</evidence>
<keyword evidence="4 5" id="KW-0472">Membrane</keyword>
<evidence type="ECO:0000256" key="5">
    <source>
        <dbReference type="SAM" id="Phobius"/>
    </source>
</evidence>
<protein>
    <submittedName>
        <fullName evidence="6">Polysaccharide biosynthesis protein</fullName>
    </submittedName>
</protein>
<evidence type="ECO:0000256" key="2">
    <source>
        <dbReference type="ARBA" id="ARBA00022692"/>
    </source>
</evidence>
<evidence type="ECO:0000313" key="6">
    <source>
        <dbReference type="EMBL" id="SAA24221.1"/>
    </source>
</evidence>
<dbReference type="EMBL" id="FKDK01000004">
    <property type="protein sequence ID" value="SAA24221.1"/>
    <property type="molecule type" value="Genomic_DNA"/>
</dbReference>
<evidence type="ECO:0000313" key="7">
    <source>
        <dbReference type="Proteomes" id="UP000077063"/>
    </source>
</evidence>
<feature type="transmembrane region" description="Helical" evidence="5">
    <location>
        <begin position="356"/>
        <end position="375"/>
    </location>
</feature>
<keyword evidence="2 5" id="KW-0812">Transmembrane</keyword>